<keyword evidence="8" id="KW-0320">Glycogen biosynthesis</keyword>
<evidence type="ECO:0000256" key="4">
    <source>
        <dbReference type="ARBA" id="ARBA00012541"/>
    </source>
</evidence>
<evidence type="ECO:0000256" key="9">
    <source>
        <dbReference type="ARBA" id="ARBA00023277"/>
    </source>
</evidence>
<dbReference type="UniPathway" id="UPA00164"/>
<evidence type="ECO:0000256" key="5">
    <source>
        <dbReference type="ARBA" id="ARBA00022600"/>
    </source>
</evidence>
<evidence type="ECO:0000256" key="1">
    <source>
        <dbReference type="ARBA" id="ARBA00000826"/>
    </source>
</evidence>
<dbReference type="InterPro" id="IPR017853">
    <property type="entry name" value="GH"/>
</dbReference>
<accession>A0A1J5R865</accession>
<dbReference type="NCBIfam" id="TIGR01515">
    <property type="entry name" value="branching_enzym"/>
    <property type="match status" value="1"/>
</dbReference>
<dbReference type="FunFam" id="2.60.40.1180:FF:000002">
    <property type="entry name" value="1,4-alpha-glucan branching enzyme GlgB"/>
    <property type="match status" value="1"/>
</dbReference>
<dbReference type="InterPro" id="IPR004193">
    <property type="entry name" value="Glyco_hydro_13_N"/>
</dbReference>
<comment type="catalytic activity">
    <reaction evidence="1">
        <text>Transfers a segment of a (1-&gt;4)-alpha-D-glucan chain to a primary hydroxy group in a similar glucan chain.</text>
        <dbReference type="EC" id="2.4.1.18"/>
    </reaction>
</comment>
<dbReference type="SUPFAM" id="SSF81296">
    <property type="entry name" value="E set domains"/>
    <property type="match status" value="2"/>
</dbReference>
<evidence type="ECO:0000256" key="6">
    <source>
        <dbReference type="ARBA" id="ARBA00022676"/>
    </source>
</evidence>
<dbReference type="PANTHER" id="PTHR43651:SF3">
    <property type="entry name" value="1,4-ALPHA-GLUCAN-BRANCHING ENZYME"/>
    <property type="match status" value="1"/>
</dbReference>
<dbReference type="Pfam" id="PF22019">
    <property type="entry name" value="GlgB_N"/>
    <property type="match status" value="1"/>
</dbReference>
<evidence type="ECO:0000313" key="11">
    <source>
        <dbReference type="EMBL" id="OIQ88260.1"/>
    </source>
</evidence>
<dbReference type="EC" id="2.4.1.18" evidence="4"/>
<dbReference type="SUPFAM" id="SSF51445">
    <property type="entry name" value="(Trans)glycosidases"/>
    <property type="match status" value="1"/>
</dbReference>
<dbReference type="GO" id="GO:0005978">
    <property type="term" value="P:glycogen biosynthetic process"/>
    <property type="evidence" value="ECO:0007669"/>
    <property type="project" value="UniProtKB-UniPathway"/>
</dbReference>
<dbReference type="Gene3D" id="3.20.20.80">
    <property type="entry name" value="Glycosidases"/>
    <property type="match status" value="1"/>
</dbReference>
<keyword evidence="9" id="KW-0119">Carbohydrate metabolism</keyword>
<keyword evidence="5" id="KW-0321">Glycogen metabolism</keyword>
<comment type="similarity">
    <text evidence="3">Belongs to the glycosyl hydrolase 13 family. GlgB subfamily.</text>
</comment>
<sequence>MEPQPDLAPVPVDPETLHRVATGTHYDPHAVLGPHVGSSGVTVRTLRPLASGVVIVTPDARVVATHEQDGIWVAVVAGQVVPDYRVESTYDGPATVQDDPYRFLPTVGELDQYLIQEGRHEELWTVLGANIRSYPSVLGEVEGTGFAVWAPNAAAVRVVGDFNFWQGTTHAMRSLGQSGVWEIFAPGVGSGARYKFEILGRDGSWHQKADPLARATEVPPATASIVTESTYVWSDSAWLENRAATDPHTGPLSIYELHLGSWRNGLGYRELAHQLAEYVVDLGFTHVEFMPVAEHPFGGSWGYQVTSYYAPTSRFGSPDDFRYLVDTLHAAGVGVIVDWVPAHFPKDEWALARFDGTPLYEHADPLRGEHPDWGTFVFDFGRHEVRNFLVANATYWLEEFHVDGLRVDAVASMLYLDYSRDPGQWRPNVHGGRENLEAIGFLQETNATAYRRTPGVMLIAEESTAWPGVTNPTDHGGLGFGLKWNMGWMNDTLRYLAEEPINRKYHHHEVTFSMVYAYSERFILPISHDEVVHGKGSLLTKMPGDRWQQLAGVRALLAYQWSHPGKQLLFMGSEFGQADEWAESRGLDWHLLGDGGHAGVQRLTRDLNAVYRALPALWALDHDPAGFEWIDSQDANHNVLAYIRTDGNGQHVAVVVNFAGTPHEGYRLALPFGGTWTEVLNTDAEIYGGSGVGNLGAVQATAVPHYGRPFSAALRVPPLGAVYLRHDRA</sequence>
<dbReference type="HAMAP" id="MF_00685">
    <property type="entry name" value="GlgB"/>
    <property type="match status" value="1"/>
</dbReference>
<evidence type="ECO:0000256" key="2">
    <source>
        <dbReference type="ARBA" id="ARBA00004964"/>
    </source>
</evidence>
<dbReference type="InterPro" id="IPR044143">
    <property type="entry name" value="GlgB_N_E_set_prok"/>
</dbReference>
<dbReference type="InterPro" id="IPR013783">
    <property type="entry name" value="Ig-like_fold"/>
</dbReference>
<dbReference type="InterPro" id="IPR006407">
    <property type="entry name" value="GlgB"/>
</dbReference>
<dbReference type="GO" id="GO:0003844">
    <property type="term" value="F:1,4-alpha-glucan branching enzyme activity"/>
    <property type="evidence" value="ECO:0007669"/>
    <property type="project" value="UniProtKB-EC"/>
</dbReference>
<dbReference type="NCBIfam" id="NF003811">
    <property type="entry name" value="PRK05402.1"/>
    <property type="match status" value="1"/>
</dbReference>
<comment type="pathway">
    <text evidence="2">Glycan biosynthesis; glycogen biosynthesis.</text>
</comment>
<dbReference type="AlphaFoldDB" id="A0A1J5R865"/>
<dbReference type="Pfam" id="PF02806">
    <property type="entry name" value="Alpha-amylase_C"/>
    <property type="match status" value="1"/>
</dbReference>
<dbReference type="PIRSF" id="PIRSF000463">
    <property type="entry name" value="GlgB"/>
    <property type="match status" value="1"/>
</dbReference>
<dbReference type="PANTHER" id="PTHR43651">
    <property type="entry name" value="1,4-ALPHA-GLUCAN-BRANCHING ENZYME"/>
    <property type="match status" value="1"/>
</dbReference>
<evidence type="ECO:0000256" key="3">
    <source>
        <dbReference type="ARBA" id="ARBA00009000"/>
    </source>
</evidence>
<dbReference type="InterPro" id="IPR013780">
    <property type="entry name" value="Glyco_hydro_b"/>
</dbReference>
<dbReference type="SUPFAM" id="SSF51011">
    <property type="entry name" value="Glycosyl hydrolase domain"/>
    <property type="match status" value="1"/>
</dbReference>
<dbReference type="Gene3D" id="2.60.40.10">
    <property type="entry name" value="Immunoglobulins"/>
    <property type="match status" value="2"/>
</dbReference>
<gene>
    <name evidence="11" type="primary">glgB_9</name>
    <name evidence="11" type="ORF">GALL_298770</name>
</gene>
<dbReference type="FunFam" id="2.60.40.10:FF:000169">
    <property type="entry name" value="1,4-alpha-glucan branching enzyme GlgB"/>
    <property type="match status" value="1"/>
</dbReference>
<dbReference type="GO" id="GO:0043169">
    <property type="term" value="F:cation binding"/>
    <property type="evidence" value="ECO:0007669"/>
    <property type="project" value="InterPro"/>
</dbReference>
<keyword evidence="7 11" id="KW-0808">Transferase</keyword>
<protein>
    <recommendedName>
        <fullName evidence="4">1,4-alpha-glucan branching enzyme</fullName>
        <ecNumber evidence="4">2.4.1.18</ecNumber>
    </recommendedName>
</protein>
<feature type="domain" description="Glycosyl hydrolase family 13 catalytic" evidence="10">
    <location>
        <begin position="256"/>
        <end position="597"/>
    </location>
</feature>
<dbReference type="InterPro" id="IPR037439">
    <property type="entry name" value="Branching_enzy"/>
</dbReference>
<dbReference type="Gene3D" id="2.60.40.1180">
    <property type="entry name" value="Golgi alpha-mannosidase II"/>
    <property type="match status" value="1"/>
</dbReference>
<comment type="caution">
    <text evidence="11">The sequence shown here is derived from an EMBL/GenBank/DDBJ whole genome shotgun (WGS) entry which is preliminary data.</text>
</comment>
<dbReference type="SMART" id="SM00642">
    <property type="entry name" value="Aamy"/>
    <property type="match status" value="1"/>
</dbReference>
<reference evidence="11" key="1">
    <citation type="submission" date="2016-10" db="EMBL/GenBank/DDBJ databases">
        <title>Sequence of Gallionella enrichment culture.</title>
        <authorList>
            <person name="Poehlein A."/>
            <person name="Muehling M."/>
            <person name="Daniel R."/>
        </authorList>
    </citation>
    <scope>NUCLEOTIDE SEQUENCE</scope>
</reference>
<dbReference type="GO" id="GO:0005829">
    <property type="term" value="C:cytosol"/>
    <property type="evidence" value="ECO:0007669"/>
    <property type="project" value="TreeGrafter"/>
</dbReference>
<dbReference type="InterPro" id="IPR014756">
    <property type="entry name" value="Ig_E-set"/>
</dbReference>
<dbReference type="InterPro" id="IPR006047">
    <property type="entry name" value="GH13_cat_dom"/>
</dbReference>
<dbReference type="FunFam" id="3.20.20.80:FF:000003">
    <property type="entry name" value="1,4-alpha-glucan branching enzyme GlgB"/>
    <property type="match status" value="1"/>
</dbReference>
<proteinExistence type="inferred from homology"/>
<evidence type="ECO:0000256" key="7">
    <source>
        <dbReference type="ARBA" id="ARBA00022679"/>
    </source>
</evidence>
<dbReference type="EMBL" id="MLJW01000380">
    <property type="protein sequence ID" value="OIQ88260.1"/>
    <property type="molecule type" value="Genomic_DNA"/>
</dbReference>
<dbReference type="InterPro" id="IPR054169">
    <property type="entry name" value="GlgB_N"/>
</dbReference>
<dbReference type="NCBIfam" id="NF008967">
    <property type="entry name" value="PRK12313.1"/>
    <property type="match status" value="1"/>
</dbReference>
<dbReference type="Pfam" id="PF02922">
    <property type="entry name" value="CBM_48"/>
    <property type="match status" value="1"/>
</dbReference>
<dbReference type="GO" id="GO:0004553">
    <property type="term" value="F:hydrolase activity, hydrolyzing O-glycosyl compounds"/>
    <property type="evidence" value="ECO:0007669"/>
    <property type="project" value="InterPro"/>
</dbReference>
<keyword evidence="6 11" id="KW-0328">Glycosyltransferase</keyword>
<organism evidence="11">
    <name type="scientific">mine drainage metagenome</name>
    <dbReference type="NCBI Taxonomy" id="410659"/>
    <lineage>
        <taxon>unclassified sequences</taxon>
        <taxon>metagenomes</taxon>
        <taxon>ecological metagenomes</taxon>
    </lineage>
</organism>
<dbReference type="Pfam" id="PF00128">
    <property type="entry name" value="Alpha-amylase"/>
    <property type="match status" value="1"/>
</dbReference>
<name>A0A1J5R865_9ZZZZ</name>
<evidence type="ECO:0000256" key="8">
    <source>
        <dbReference type="ARBA" id="ARBA00023056"/>
    </source>
</evidence>
<dbReference type="CDD" id="cd11322">
    <property type="entry name" value="AmyAc_Glg_BE"/>
    <property type="match status" value="1"/>
</dbReference>
<dbReference type="InterPro" id="IPR006048">
    <property type="entry name" value="A-amylase/branching_C"/>
</dbReference>
<dbReference type="CDD" id="cd02855">
    <property type="entry name" value="E_set_GBE_prok_N"/>
    <property type="match status" value="1"/>
</dbReference>
<evidence type="ECO:0000259" key="10">
    <source>
        <dbReference type="SMART" id="SM00642"/>
    </source>
</evidence>